<keyword evidence="2" id="KW-1185">Reference proteome</keyword>
<gene>
    <name evidence="1" type="ORF">LTS18_010169</name>
</gene>
<evidence type="ECO:0000313" key="1">
    <source>
        <dbReference type="EMBL" id="KAK3081105.1"/>
    </source>
</evidence>
<protein>
    <submittedName>
        <fullName evidence="1">Uncharacterized protein</fullName>
    </submittedName>
</protein>
<comment type="caution">
    <text evidence="1">The sequence shown here is derived from an EMBL/GenBank/DDBJ whole genome shotgun (WGS) entry which is preliminary data.</text>
</comment>
<accession>A0ACC3DWZ8</accession>
<organism evidence="1 2">
    <name type="scientific">Coniosporium uncinatum</name>
    <dbReference type="NCBI Taxonomy" id="93489"/>
    <lineage>
        <taxon>Eukaryota</taxon>
        <taxon>Fungi</taxon>
        <taxon>Dikarya</taxon>
        <taxon>Ascomycota</taxon>
        <taxon>Pezizomycotina</taxon>
        <taxon>Dothideomycetes</taxon>
        <taxon>Dothideomycetes incertae sedis</taxon>
        <taxon>Coniosporium</taxon>
    </lineage>
</organism>
<evidence type="ECO:0000313" key="2">
    <source>
        <dbReference type="Proteomes" id="UP001186974"/>
    </source>
</evidence>
<feature type="non-terminal residue" evidence="1">
    <location>
        <position position="1"/>
    </location>
</feature>
<reference evidence="1" key="1">
    <citation type="submission" date="2024-09" db="EMBL/GenBank/DDBJ databases">
        <title>Black Yeasts Isolated from many extreme environments.</title>
        <authorList>
            <person name="Coleine C."/>
            <person name="Stajich J.E."/>
            <person name="Selbmann L."/>
        </authorList>
    </citation>
    <scope>NUCLEOTIDE SEQUENCE</scope>
    <source>
        <strain evidence="1">CCFEE 5737</strain>
    </source>
</reference>
<sequence>SLTQHTDDAFACAWADDGVHLATGAQDKKVLVWDARNWSTPVAVMESVVGHPRSLKFSPQGGGKRVLLVAEAADFVSVVDARDYEKRQVLDFFGAVAGVDWVGEGVGGEFVVGNADEKFGGLMHFERAGVDDTNQDDWVGETVLGWDAGKTRKSRTARERANIGLGEMVM</sequence>
<proteinExistence type="predicted"/>
<dbReference type="EMBL" id="JAWDJW010000282">
    <property type="protein sequence ID" value="KAK3081105.1"/>
    <property type="molecule type" value="Genomic_DNA"/>
</dbReference>
<dbReference type="Proteomes" id="UP001186974">
    <property type="component" value="Unassembled WGS sequence"/>
</dbReference>
<name>A0ACC3DWZ8_9PEZI</name>